<dbReference type="GeneID" id="29813648"/>
<dbReference type="PANTHER" id="PTHR31157:SF1">
    <property type="entry name" value="SCP DOMAIN-CONTAINING PROTEIN"/>
    <property type="match status" value="1"/>
</dbReference>
<dbReference type="NCBIfam" id="TIGR02909">
    <property type="entry name" value="spore_YkwD"/>
    <property type="match status" value="1"/>
</dbReference>
<proteinExistence type="predicted"/>
<name>A0A8B4BPY9_HEYCO</name>
<feature type="domain" description="SCP" evidence="3">
    <location>
        <begin position="140"/>
        <end position="252"/>
    </location>
</feature>
<feature type="region of interest" description="Disordered" evidence="1">
    <location>
        <begin position="69"/>
        <end position="128"/>
    </location>
</feature>
<dbReference type="InterPro" id="IPR035940">
    <property type="entry name" value="CAP_sf"/>
</dbReference>
<evidence type="ECO:0000313" key="4">
    <source>
        <dbReference type="EMBL" id="SHE27274.1"/>
    </source>
</evidence>
<dbReference type="Pfam" id="PF00188">
    <property type="entry name" value="CAP"/>
    <property type="match status" value="1"/>
</dbReference>
<comment type="caution">
    <text evidence="4">The sequence shown here is derived from an EMBL/GenBank/DDBJ whole genome shotgun (WGS) entry which is preliminary data.</text>
</comment>
<dbReference type="PANTHER" id="PTHR31157">
    <property type="entry name" value="SCP DOMAIN-CONTAINING PROTEIN"/>
    <property type="match status" value="1"/>
</dbReference>
<organism evidence="4 5">
    <name type="scientific">Heyndrickxia coagulans DSM 1 = ATCC 7050</name>
    <dbReference type="NCBI Taxonomy" id="1121088"/>
    <lineage>
        <taxon>Bacteria</taxon>
        <taxon>Bacillati</taxon>
        <taxon>Bacillota</taxon>
        <taxon>Bacilli</taxon>
        <taxon>Bacillales</taxon>
        <taxon>Bacillaceae</taxon>
        <taxon>Heyndrickxia</taxon>
    </lineage>
</organism>
<feature type="chain" id="PRO_5032586842" evidence="2">
    <location>
        <begin position="27"/>
        <end position="255"/>
    </location>
</feature>
<protein>
    <submittedName>
        <fullName evidence="4">Uncharacterized protein, YkwD family</fullName>
    </submittedName>
</protein>
<sequence length="255" mass="27980">MKKAMFTTAAALALILAPAVSGKAGAASNETNCSPKTVVQHEYKFHSMQELENWLKQHNIRFSFKPATHQTASNNAGKTNQTTAAPKQPAPEQTAAPKQSAPKQTSTQQTSTKQTSTQPAGSTQSQAGYTLNAYEKQVVTLVNEERAKNGLGALKIDTALSKMARVKSNDMATHKYFDHTSPTYGSPFDMMKQFGITYQYAGENIAMGQQTPQEVMNAWMNSEGHRANILNKNFTHIGVGYVENGHYWTQEFIGK</sequence>
<feature type="signal peptide" evidence="2">
    <location>
        <begin position="1"/>
        <end position="26"/>
    </location>
</feature>
<reference evidence="4 5" key="1">
    <citation type="submission" date="2016-11" db="EMBL/GenBank/DDBJ databases">
        <authorList>
            <person name="Varghese N."/>
            <person name="Submissions S."/>
        </authorList>
    </citation>
    <scope>NUCLEOTIDE SEQUENCE [LARGE SCALE GENOMIC DNA]</scope>
    <source>
        <strain evidence="4 5">DSM 1</strain>
    </source>
</reference>
<keyword evidence="2" id="KW-0732">Signal</keyword>
<feature type="compositionally biased region" description="Low complexity" evidence="1">
    <location>
        <begin position="99"/>
        <end position="120"/>
    </location>
</feature>
<dbReference type="InterPro" id="IPR014044">
    <property type="entry name" value="CAP_dom"/>
</dbReference>
<feature type="compositionally biased region" description="Polar residues" evidence="1">
    <location>
        <begin position="69"/>
        <end position="85"/>
    </location>
</feature>
<dbReference type="KEGG" id="bcoa:BF29_285"/>
<evidence type="ECO:0000256" key="2">
    <source>
        <dbReference type="SAM" id="SignalP"/>
    </source>
</evidence>
<dbReference type="CDD" id="cd05379">
    <property type="entry name" value="CAP_bacterial"/>
    <property type="match status" value="1"/>
</dbReference>
<dbReference type="RefSeq" id="WP_029713806.1">
    <property type="nucleotide sequence ID" value="NZ_ALAS01000205.1"/>
</dbReference>
<evidence type="ECO:0000313" key="5">
    <source>
        <dbReference type="Proteomes" id="UP000184029"/>
    </source>
</evidence>
<dbReference type="Proteomes" id="UP000184029">
    <property type="component" value="Unassembled WGS sequence"/>
</dbReference>
<dbReference type="Gene3D" id="3.40.33.10">
    <property type="entry name" value="CAP"/>
    <property type="match status" value="1"/>
</dbReference>
<dbReference type="AlphaFoldDB" id="A0A8B4BPY9"/>
<dbReference type="SUPFAM" id="SSF55797">
    <property type="entry name" value="PR-1-like"/>
    <property type="match status" value="1"/>
</dbReference>
<dbReference type="InterPro" id="IPR014258">
    <property type="entry name" value="CAP_domain_YkwD-like"/>
</dbReference>
<dbReference type="EMBL" id="FQUB01000003">
    <property type="protein sequence ID" value="SHE27274.1"/>
    <property type="molecule type" value="Genomic_DNA"/>
</dbReference>
<evidence type="ECO:0000256" key="1">
    <source>
        <dbReference type="SAM" id="MobiDB-lite"/>
    </source>
</evidence>
<evidence type="ECO:0000259" key="3">
    <source>
        <dbReference type="Pfam" id="PF00188"/>
    </source>
</evidence>
<gene>
    <name evidence="4" type="ORF">SAMN02745208_00008</name>
</gene>
<accession>A0A8B4BPY9</accession>